<comment type="caution">
    <text evidence="3">The sequence shown here is derived from an EMBL/GenBank/DDBJ whole genome shotgun (WGS) entry which is preliminary data.</text>
</comment>
<dbReference type="OrthoDB" id="963987at2"/>
<dbReference type="PATRIC" id="fig|1305737.6.peg.1443"/>
<proteinExistence type="predicted"/>
<evidence type="ECO:0000256" key="2">
    <source>
        <dbReference type="SAM" id="SignalP"/>
    </source>
</evidence>
<feature type="compositionally biased region" description="Basic residues" evidence="1">
    <location>
        <begin position="175"/>
        <end position="188"/>
    </location>
</feature>
<feature type="signal peptide" evidence="2">
    <location>
        <begin position="1"/>
        <end position="24"/>
    </location>
</feature>
<feature type="compositionally biased region" description="Basic and acidic residues" evidence="1">
    <location>
        <begin position="196"/>
        <end position="207"/>
    </location>
</feature>
<dbReference type="EMBL" id="LJXT01000016">
    <property type="protein sequence ID" value="KPQ19032.1"/>
    <property type="molecule type" value="Genomic_DNA"/>
</dbReference>
<feature type="chain" id="PRO_5006145554" description="Outer membrane protein beta-barrel domain" evidence="2">
    <location>
        <begin position="25"/>
        <end position="207"/>
    </location>
</feature>
<accession>A0A0P7XQ18</accession>
<evidence type="ECO:0000313" key="3">
    <source>
        <dbReference type="EMBL" id="KPQ19032.1"/>
    </source>
</evidence>
<reference evidence="3 4" key="1">
    <citation type="submission" date="2015-09" db="EMBL/GenBank/DDBJ databases">
        <title>Identification and resolution of microdiversity through metagenomic sequencing of parallel consortia.</title>
        <authorList>
            <person name="Nelson W.C."/>
            <person name="Romine M.F."/>
            <person name="Lindemann S.R."/>
        </authorList>
    </citation>
    <scope>NUCLEOTIDE SEQUENCE [LARGE SCALE GENOMIC DNA]</scope>
    <source>
        <strain evidence="3">HL-49</strain>
    </source>
</reference>
<dbReference type="Proteomes" id="UP000050421">
    <property type="component" value="Unassembled WGS sequence"/>
</dbReference>
<organism evidence="3 4">
    <name type="scientific">Algoriphagus marincola HL-49</name>
    <dbReference type="NCBI Taxonomy" id="1305737"/>
    <lineage>
        <taxon>Bacteria</taxon>
        <taxon>Pseudomonadati</taxon>
        <taxon>Bacteroidota</taxon>
        <taxon>Cytophagia</taxon>
        <taxon>Cytophagales</taxon>
        <taxon>Cyclobacteriaceae</taxon>
        <taxon>Algoriphagus</taxon>
    </lineage>
</organism>
<dbReference type="eggNOG" id="ENOG503329Q">
    <property type="taxonomic scope" value="Bacteria"/>
</dbReference>
<feature type="region of interest" description="Disordered" evidence="1">
    <location>
        <begin position="175"/>
        <end position="207"/>
    </location>
</feature>
<evidence type="ECO:0000313" key="4">
    <source>
        <dbReference type="Proteomes" id="UP000050421"/>
    </source>
</evidence>
<protein>
    <recommendedName>
        <fullName evidence="5">Outer membrane protein beta-barrel domain</fullName>
    </recommendedName>
</protein>
<sequence>MRIYFHQKLTFFVFLVSLISFSHATKAQRYGTALGLRVGNSDLSRTVGLTFEQRIQKRISAELILQSDFSRNTTFSALAKFHRPIISKRFNYYLGAGPAIGNEESFRKIPETRQIVHSYGNSTFGLDMIAGLELTVANAVISLDYKPNINIAGREEFFRGQVGISARTVLVKSKEQKKRAKRRQKAKKANSSEKNSFWEKLKIGPAY</sequence>
<evidence type="ECO:0000256" key="1">
    <source>
        <dbReference type="SAM" id="MobiDB-lite"/>
    </source>
</evidence>
<dbReference type="AlphaFoldDB" id="A0A0P7XQ18"/>
<evidence type="ECO:0008006" key="5">
    <source>
        <dbReference type="Google" id="ProtNLM"/>
    </source>
</evidence>
<dbReference type="STRING" id="1305737.GCA_000526355_00929"/>
<gene>
    <name evidence="3" type="ORF">HLUCCX10_03985</name>
</gene>
<name>A0A0P7XQ18_9BACT</name>
<keyword evidence="2" id="KW-0732">Signal</keyword>